<protein>
    <submittedName>
        <fullName evidence="2 4">Uncharacterized protein</fullName>
    </submittedName>
</protein>
<sequence>MSSQRIPRRASFSDSGTGWKKRRGGQCMKWCHGMKESCKGLASVGPSRLPGWGSERWCYTVARDVVRYGPEQKPVVILL</sequence>
<keyword evidence="3" id="KW-1185">Reference proteome</keyword>
<evidence type="ECO:0000313" key="3">
    <source>
        <dbReference type="Proteomes" id="UP000279833"/>
    </source>
</evidence>
<reference evidence="4" key="1">
    <citation type="submission" date="2016-06" db="UniProtKB">
        <authorList>
            <consortium name="WormBaseParasite"/>
        </authorList>
    </citation>
    <scope>IDENTIFICATION</scope>
</reference>
<dbReference type="WBParaSite" id="SCUD_0002214901-mRNA-1">
    <property type="protein sequence ID" value="SCUD_0002214901-mRNA-1"/>
    <property type="gene ID" value="SCUD_0002214901"/>
</dbReference>
<dbReference type="STRING" id="6186.A0A183L486"/>
<organism evidence="4">
    <name type="scientific">Schistosoma curassoni</name>
    <dbReference type="NCBI Taxonomy" id="6186"/>
    <lineage>
        <taxon>Eukaryota</taxon>
        <taxon>Metazoa</taxon>
        <taxon>Spiralia</taxon>
        <taxon>Lophotrochozoa</taxon>
        <taxon>Platyhelminthes</taxon>
        <taxon>Trematoda</taxon>
        <taxon>Digenea</taxon>
        <taxon>Strigeidida</taxon>
        <taxon>Schistosomatoidea</taxon>
        <taxon>Schistosomatidae</taxon>
        <taxon>Schistosoma</taxon>
    </lineage>
</organism>
<dbReference type="AlphaFoldDB" id="A0A183L486"/>
<gene>
    <name evidence="2" type="ORF">SCUD_LOCUS22146</name>
</gene>
<dbReference type="EMBL" id="UZAK01048451">
    <property type="protein sequence ID" value="VDP77854.1"/>
    <property type="molecule type" value="Genomic_DNA"/>
</dbReference>
<name>A0A183L486_9TREM</name>
<evidence type="ECO:0000313" key="2">
    <source>
        <dbReference type="EMBL" id="VDP77854.1"/>
    </source>
</evidence>
<evidence type="ECO:0000256" key="1">
    <source>
        <dbReference type="SAM" id="MobiDB-lite"/>
    </source>
</evidence>
<dbReference type="Proteomes" id="UP000279833">
    <property type="component" value="Unassembled WGS sequence"/>
</dbReference>
<evidence type="ECO:0000313" key="4">
    <source>
        <dbReference type="WBParaSite" id="SCUD_0002214901-mRNA-1"/>
    </source>
</evidence>
<feature type="region of interest" description="Disordered" evidence="1">
    <location>
        <begin position="1"/>
        <end position="23"/>
    </location>
</feature>
<proteinExistence type="predicted"/>
<reference evidence="2 3" key="2">
    <citation type="submission" date="2018-11" db="EMBL/GenBank/DDBJ databases">
        <authorList>
            <consortium name="Pathogen Informatics"/>
        </authorList>
    </citation>
    <scope>NUCLEOTIDE SEQUENCE [LARGE SCALE GENOMIC DNA]</scope>
    <source>
        <strain evidence="2">Dakar</strain>
        <strain evidence="3">Dakar, Senegal</strain>
    </source>
</reference>
<accession>A0A183L486</accession>